<dbReference type="Proteomes" id="UP001248709">
    <property type="component" value="Unassembled WGS sequence"/>
</dbReference>
<evidence type="ECO:0000313" key="1">
    <source>
        <dbReference type="EMBL" id="MDT3429187.1"/>
    </source>
</evidence>
<name>A0ABU3HEE4_9BACL</name>
<accession>A0ABU3HEE4</accession>
<sequence>MILLGFSPKRHPFRANNLKTDVYRIVGNNFNPVERFKSFKVAFNEVKTVLKGYDFQDDKF</sequence>
<gene>
    <name evidence="1" type="ORF">J2Z22_004787</name>
</gene>
<keyword evidence="2" id="KW-1185">Reference proteome</keyword>
<comment type="caution">
    <text evidence="1">The sequence shown here is derived from an EMBL/GenBank/DDBJ whole genome shotgun (WGS) entry which is preliminary data.</text>
</comment>
<proteinExistence type="predicted"/>
<protein>
    <submittedName>
        <fullName evidence="1">Uncharacterized protein</fullName>
    </submittedName>
</protein>
<dbReference type="EMBL" id="JAUSUY010000040">
    <property type="protein sequence ID" value="MDT3429187.1"/>
    <property type="molecule type" value="Genomic_DNA"/>
</dbReference>
<organism evidence="1 2">
    <name type="scientific">Paenibacillus forsythiae</name>
    <dbReference type="NCBI Taxonomy" id="365616"/>
    <lineage>
        <taxon>Bacteria</taxon>
        <taxon>Bacillati</taxon>
        <taxon>Bacillota</taxon>
        <taxon>Bacilli</taxon>
        <taxon>Bacillales</taxon>
        <taxon>Paenibacillaceae</taxon>
        <taxon>Paenibacillus</taxon>
    </lineage>
</organism>
<evidence type="ECO:0000313" key="2">
    <source>
        <dbReference type="Proteomes" id="UP001248709"/>
    </source>
</evidence>
<reference evidence="1 2" key="1">
    <citation type="submission" date="2023-07" db="EMBL/GenBank/DDBJ databases">
        <title>Genomic Encyclopedia of Type Strains, Phase IV (KMG-IV): sequencing the most valuable type-strain genomes for metagenomic binning, comparative biology and taxonomic classification.</title>
        <authorList>
            <person name="Goeker M."/>
        </authorList>
    </citation>
    <scope>NUCLEOTIDE SEQUENCE [LARGE SCALE GENOMIC DNA]</scope>
    <source>
        <strain evidence="1 2">T98</strain>
    </source>
</reference>